<reference evidence="1" key="1">
    <citation type="submission" date="2022-10" db="EMBL/GenBank/DDBJ databases">
        <title>Culturing micro-colonial fungi from biological soil crusts in the Mojave desert and describing Neophaeococcomyces mojavensis, and introducing the new genera and species Taxawa tesnikishii.</title>
        <authorList>
            <person name="Kurbessoian T."/>
            <person name="Stajich J.E."/>
        </authorList>
    </citation>
    <scope>NUCLEOTIDE SEQUENCE</scope>
    <source>
        <strain evidence="1">JES_112</strain>
    </source>
</reference>
<protein>
    <submittedName>
        <fullName evidence="1">Uncharacterized protein</fullName>
    </submittedName>
</protein>
<dbReference type="Proteomes" id="UP001172386">
    <property type="component" value="Unassembled WGS sequence"/>
</dbReference>
<comment type="caution">
    <text evidence="1">The sequence shown here is derived from an EMBL/GenBank/DDBJ whole genome shotgun (WGS) entry which is preliminary data.</text>
</comment>
<evidence type="ECO:0000313" key="1">
    <source>
        <dbReference type="EMBL" id="KAJ9659226.1"/>
    </source>
</evidence>
<accession>A0ACC3ACC1</accession>
<dbReference type="EMBL" id="JAPDRQ010000042">
    <property type="protein sequence ID" value="KAJ9659226.1"/>
    <property type="molecule type" value="Genomic_DNA"/>
</dbReference>
<proteinExistence type="predicted"/>
<name>A0ACC3ACC1_9EURO</name>
<sequence>MSNYGRWAPHALKSRLPPTPPEYQTTYLTPMSATSEEAQGYYRSHQSRSSYSSRDYNDRYQQMPTYPPHQPHSRSKQLQAMSDYSMNYPQPLPVQYQYAPAAAPILPPIQVPDEMSYVPHYPQNLPEVKQKDEKPTGGVAQHLDYEMDLMANFVAEMCQQMVTRVSASPTPQFRKYVSQILSSTRLPSSTIMLGLFYLQERMKIENMEHASSGTLMRMLTTCLLLGSKFLDDNTFQNRSWAEVSNIPVQELNIMELEWLKDFNWEIHGLMYDPDQGFFMWIEHWHAYEEKAQIAQAKSVQKLAPLNTNVTRHNTVHQPLVSPDCPIPPQYQQGPQYDASWGRPQISEYSPPSTHHSGPTTPEYYGNNWSYASMADTYARASWGKPSKASYLSQRAQMSPYYTPQYSQGYHQATNWPHHGAHCGCASCVKSSDYYVAHAGYHMQPVVG</sequence>
<evidence type="ECO:0000313" key="2">
    <source>
        <dbReference type="Proteomes" id="UP001172386"/>
    </source>
</evidence>
<keyword evidence="2" id="KW-1185">Reference proteome</keyword>
<organism evidence="1 2">
    <name type="scientific">Neophaeococcomyces mojaviensis</name>
    <dbReference type="NCBI Taxonomy" id="3383035"/>
    <lineage>
        <taxon>Eukaryota</taxon>
        <taxon>Fungi</taxon>
        <taxon>Dikarya</taxon>
        <taxon>Ascomycota</taxon>
        <taxon>Pezizomycotina</taxon>
        <taxon>Eurotiomycetes</taxon>
        <taxon>Chaetothyriomycetidae</taxon>
        <taxon>Chaetothyriales</taxon>
        <taxon>Chaetothyriales incertae sedis</taxon>
        <taxon>Neophaeococcomyces</taxon>
    </lineage>
</organism>
<gene>
    <name evidence="1" type="ORF">H2198_003230</name>
</gene>